<dbReference type="EMBL" id="JAWXRD010000002">
    <property type="protein sequence ID" value="MDX6039060.1"/>
    <property type="molecule type" value="Genomic_DNA"/>
</dbReference>
<keyword evidence="5" id="KW-1185">Reference proteome</keyword>
<dbReference type="Proteomes" id="UP001282336">
    <property type="component" value="Unassembled WGS sequence"/>
</dbReference>
<dbReference type="PANTHER" id="PTHR33420">
    <property type="entry name" value="FIMBRIAL SUBUNIT ELFA-RELATED"/>
    <property type="match status" value="1"/>
</dbReference>
<feature type="signal peptide" evidence="1">
    <location>
        <begin position="1"/>
        <end position="23"/>
    </location>
</feature>
<dbReference type="RefSeq" id="WP_319626888.1">
    <property type="nucleotide sequence ID" value="NZ_JAWXRB010000001.1"/>
</dbReference>
<feature type="domain" description="Fimbrial-type adhesion" evidence="2">
    <location>
        <begin position="29"/>
        <end position="174"/>
    </location>
</feature>
<dbReference type="SUPFAM" id="SSF49401">
    <property type="entry name" value="Bacterial adhesins"/>
    <property type="match status" value="1"/>
</dbReference>
<dbReference type="GO" id="GO:0043709">
    <property type="term" value="P:cell adhesion involved in single-species biofilm formation"/>
    <property type="evidence" value="ECO:0007669"/>
    <property type="project" value="TreeGrafter"/>
</dbReference>
<evidence type="ECO:0000256" key="1">
    <source>
        <dbReference type="SAM" id="SignalP"/>
    </source>
</evidence>
<dbReference type="InterPro" id="IPR050263">
    <property type="entry name" value="Bact_Fimbrial_Adh_Pro"/>
</dbReference>
<name>A0AAJ2RY90_9ENTR</name>
<dbReference type="InterPro" id="IPR036937">
    <property type="entry name" value="Adhesion_dom_fimbrial_sf"/>
</dbReference>
<sequence>MKKNLIAMAIAATAVLSAANAFAAAGQVNFTGQIIDVGCDVINTVSNPLQVNLGQVARSEFVNSGDTAAATSFNIQLTNCPVSIGTASIKFDGTALNGDNSLLQLTQESGVATGVGIQLSDASGILPLAQPSAAYALQSGSTMNNLPFTARYKSVATTVTAGPANGVANFSVIYN</sequence>
<evidence type="ECO:0000313" key="6">
    <source>
        <dbReference type="Proteomes" id="UP001282336"/>
    </source>
</evidence>
<dbReference type="GO" id="GO:0009289">
    <property type="term" value="C:pilus"/>
    <property type="evidence" value="ECO:0007669"/>
    <property type="project" value="InterPro"/>
</dbReference>
<dbReference type="AlphaFoldDB" id="A0AAJ2RY90"/>
<dbReference type="Proteomes" id="UP001275664">
    <property type="component" value="Unassembled WGS sequence"/>
</dbReference>
<dbReference type="InterPro" id="IPR000259">
    <property type="entry name" value="Adhesion_dom_fimbrial"/>
</dbReference>
<reference evidence="3 5" key="1">
    <citation type="submission" date="2023-11" db="EMBL/GenBank/DDBJ databases">
        <title>Scandinavium wanjuensis sp. nov., isolated from lettuce South Korea.</title>
        <authorList>
            <person name="Park J."/>
            <person name="Park S."/>
            <person name="Oh K.K."/>
            <person name="Cho G.S."/>
            <person name="Franz C.M.A.P."/>
        </authorList>
    </citation>
    <scope>NUCLEOTIDE SEQUENCE</scope>
    <source>
        <strain evidence="3">V105_12</strain>
        <strain evidence="4 5">V105_6</strain>
    </source>
</reference>
<dbReference type="PANTHER" id="PTHR33420:SF5">
    <property type="entry name" value="FIMBRIAL SUBUNIT"/>
    <property type="match status" value="1"/>
</dbReference>
<dbReference type="Pfam" id="PF00419">
    <property type="entry name" value="Fimbrial"/>
    <property type="match status" value="1"/>
</dbReference>
<comment type="caution">
    <text evidence="3">The sequence shown here is derived from an EMBL/GenBank/DDBJ whole genome shotgun (WGS) entry which is preliminary data.</text>
</comment>
<evidence type="ECO:0000313" key="5">
    <source>
        <dbReference type="Proteomes" id="UP001275664"/>
    </source>
</evidence>
<dbReference type="Gene3D" id="2.60.40.1090">
    <property type="entry name" value="Fimbrial-type adhesion domain"/>
    <property type="match status" value="1"/>
</dbReference>
<evidence type="ECO:0000313" key="4">
    <source>
        <dbReference type="EMBL" id="MDX6039060.1"/>
    </source>
</evidence>
<dbReference type="EMBL" id="JAWXRC010000017">
    <property type="protein sequence ID" value="MDX6030274.1"/>
    <property type="molecule type" value="Genomic_DNA"/>
</dbReference>
<organism evidence="3 6">
    <name type="scientific">Scandinavium lactucae</name>
    <dbReference type="NCBI Taxonomy" id="3095028"/>
    <lineage>
        <taxon>Bacteria</taxon>
        <taxon>Pseudomonadati</taxon>
        <taxon>Pseudomonadota</taxon>
        <taxon>Gammaproteobacteria</taxon>
        <taxon>Enterobacterales</taxon>
        <taxon>Enterobacteriaceae</taxon>
        <taxon>Scandinavium</taxon>
    </lineage>
</organism>
<dbReference type="InterPro" id="IPR008966">
    <property type="entry name" value="Adhesion_dom_sf"/>
</dbReference>
<feature type="chain" id="PRO_5042491074" evidence="1">
    <location>
        <begin position="24"/>
        <end position="175"/>
    </location>
</feature>
<proteinExistence type="predicted"/>
<evidence type="ECO:0000259" key="2">
    <source>
        <dbReference type="Pfam" id="PF00419"/>
    </source>
</evidence>
<evidence type="ECO:0000313" key="3">
    <source>
        <dbReference type="EMBL" id="MDX6030274.1"/>
    </source>
</evidence>
<protein>
    <submittedName>
        <fullName evidence="3">Fimbrial protein</fullName>
    </submittedName>
</protein>
<gene>
    <name evidence="4" type="ORF">SIK69_02485</name>
    <name evidence="3" type="ORF">SIL20_01925</name>
</gene>
<keyword evidence="1" id="KW-0732">Signal</keyword>
<accession>A0AAJ2RY90</accession>